<protein>
    <submittedName>
        <fullName evidence="4">23S rRNA (Guanosine-2'-O-)-methyltransferase RlmB</fullName>
        <ecNumber evidence="4">2.1.1.185</ecNumber>
    </submittedName>
</protein>
<accession>A0A645J8N0</accession>
<reference evidence="4" key="1">
    <citation type="submission" date="2019-08" db="EMBL/GenBank/DDBJ databases">
        <authorList>
            <person name="Kucharzyk K."/>
            <person name="Murdoch R.W."/>
            <person name="Higgins S."/>
            <person name="Loffler F."/>
        </authorList>
    </citation>
    <scope>NUCLEOTIDE SEQUENCE</scope>
</reference>
<dbReference type="InterPro" id="IPR029026">
    <property type="entry name" value="tRNA_m1G_MTases_N"/>
</dbReference>
<feature type="domain" description="tRNA/rRNA methyltransferase SpoU type" evidence="3">
    <location>
        <begin position="3"/>
        <end position="60"/>
    </location>
</feature>
<name>A0A645J8N0_9ZZZZ</name>
<dbReference type="InterPro" id="IPR029028">
    <property type="entry name" value="Alpha/beta_knot_MTases"/>
</dbReference>
<dbReference type="Pfam" id="PF00588">
    <property type="entry name" value="SpoU_methylase"/>
    <property type="match status" value="1"/>
</dbReference>
<keyword evidence="1 4" id="KW-0489">Methyltransferase</keyword>
<dbReference type="GO" id="GO:0005829">
    <property type="term" value="C:cytosol"/>
    <property type="evidence" value="ECO:0007669"/>
    <property type="project" value="TreeGrafter"/>
</dbReference>
<dbReference type="EC" id="2.1.1.185" evidence="4"/>
<evidence type="ECO:0000259" key="3">
    <source>
        <dbReference type="Pfam" id="PF00588"/>
    </source>
</evidence>
<dbReference type="InterPro" id="IPR001537">
    <property type="entry name" value="SpoU_MeTrfase"/>
</dbReference>
<evidence type="ECO:0000313" key="4">
    <source>
        <dbReference type="EMBL" id="MPN60045.1"/>
    </source>
</evidence>
<gene>
    <name evidence="4" type="primary">rlmB_48</name>
    <name evidence="4" type="ORF">SDC9_207768</name>
</gene>
<dbReference type="AlphaFoldDB" id="A0A645J8N0"/>
<dbReference type="PANTHER" id="PTHR46429:SF1">
    <property type="entry name" value="23S RRNA (GUANOSINE-2'-O-)-METHYLTRANSFERASE RLMB"/>
    <property type="match status" value="1"/>
</dbReference>
<dbReference type="PANTHER" id="PTHR46429">
    <property type="entry name" value="23S RRNA (GUANOSINE-2'-O-)-METHYLTRANSFERASE RLMB"/>
    <property type="match status" value="1"/>
</dbReference>
<evidence type="ECO:0000256" key="2">
    <source>
        <dbReference type="ARBA" id="ARBA00022679"/>
    </source>
</evidence>
<dbReference type="InterPro" id="IPR004441">
    <property type="entry name" value="rRNA_MeTrfase_TrmH"/>
</dbReference>
<dbReference type="EMBL" id="VSSQ01134781">
    <property type="protein sequence ID" value="MPN60045.1"/>
    <property type="molecule type" value="Genomic_DNA"/>
</dbReference>
<dbReference type="Gene3D" id="3.40.1280.10">
    <property type="match status" value="1"/>
</dbReference>
<sequence length="81" mass="8526">MSGASYDETDFSGPVAIVIGSEGEGISRLVKEKCDFLVKIPMLGEVSSLNASVACGILMYEVTRNRKKASLNKGGSAVGRE</sequence>
<dbReference type="GO" id="GO:0003723">
    <property type="term" value="F:RNA binding"/>
    <property type="evidence" value="ECO:0007669"/>
    <property type="project" value="InterPro"/>
</dbReference>
<organism evidence="4">
    <name type="scientific">bioreactor metagenome</name>
    <dbReference type="NCBI Taxonomy" id="1076179"/>
    <lineage>
        <taxon>unclassified sequences</taxon>
        <taxon>metagenomes</taxon>
        <taxon>ecological metagenomes</taxon>
    </lineage>
</organism>
<comment type="caution">
    <text evidence="4">The sequence shown here is derived from an EMBL/GenBank/DDBJ whole genome shotgun (WGS) entry which is preliminary data.</text>
</comment>
<dbReference type="GO" id="GO:0032259">
    <property type="term" value="P:methylation"/>
    <property type="evidence" value="ECO:0007669"/>
    <property type="project" value="UniProtKB-KW"/>
</dbReference>
<dbReference type="GO" id="GO:0006396">
    <property type="term" value="P:RNA processing"/>
    <property type="evidence" value="ECO:0007669"/>
    <property type="project" value="InterPro"/>
</dbReference>
<dbReference type="GO" id="GO:0008173">
    <property type="term" value="F:RNA methyltransferase activity"/>
    <property type="evidence" value="ECO:0007669"/>
    <property type="project" value="InterPro"/>
</dbReference>
<proteinExistence type="predicted"/>
<evidence type="ECO:0000256" key="1">
    <source>
        <dbReference type="ARBA" id="ARBA00022603"/>
    </source>
</evidence>
<keyword evidence="2 4" id="KW-0808">Transferase</keyword>
<dbReference type="SUPFAM" id="SSF75217">
    <property type="entry name" value="alpha/beta knot"/>
    <property type="match status" value="1"/>
</dbReference>